<dbReference type="EMBL" id="JBHUJD010000005">
    <property type="protein sequence ID" value="MFD2309787.1"/>
    <property type="molecule type" value="Genomic_DNA"/>
</dbReference>
<evidence type="ECO:0000313" key="7">
    <source>
        <dbReference type="Proteomes" id="UP001597425"/>
    </source>
</evidence>
<dbReference type="Proteomes" id="UP001597425">
    <property type="component" value="Unassembled WGS sequence"/>
</dbReference>
<sequence>MAEQLEQLLHSPLLVLPLNAVAFLFGLMLYRRSGTTLLHPIVGASAMVAAVLWSLDIDYPDYQRASGLLYALLGPAVVALAVPLKQNLGIIRRAGWPLAVTLVVGAALAPVVAILIALLAGATEPALLALAGKSVTTPVALAVADKIHAAQSLTVGIVLFTGVVGAVLGPPLLHRLEIRDHRVIGFALGINAHAIGTARALEISALCGAFAALAMGLCGALTAIALPLLAGVFN</sequence>
<evidence type="ECO:0000256" key="2">
    <source>
        <dbReference type="ARBA" id="ARBA00022692"/>
    </source>
</evidence>
<keyword evidence="4 5" id="KW-0472">Membrane</keyword>
<keyword evidence="3 5" id="KW-1133">Transmembrane helix</keyword>
<keyword evidence="7" id="KW-1185">Reference proteome</keyword>
<organism evidence="6 7">
    <name type="scientific">Microbulbifer halophilus</name>
    <dbReference type="NCBI Taxonomy" id="453963"/>
    <lineage>
        <taxon>Bacteria</taxon>
        <taxon>Pseudomonadati</taxon>
        <taxon>Pseudomonadota</taxon>
        <taxon>Gammaproteobacteria</taxon>
        <taxon>Cellvibrionales</taxon>
        <taxon>Microbulbiferaceae</taxon>
        <taxon>Microbulbifer</taxon>
    </lineage>
</organism>
<dbReference type="Pfam" id="PF04172">
    <property type="entry name" value="LrgB"/>
    <property type="match status" value="1"/>
</dbReference>
<proteinExistence type="predicted"/>
<feature type="transmembrane region" description="Helical" evidence="5">
    <location>
        <begin position="12"/>
        <end position="30"/>
    </location>
</feature>
<dbReference type="PANTHER" id="PTHR30249:SF0">
    <property type="entry name" value="PLASTIDAL GLYCOLATE_GLYCERATE TRANSLOCATOR 1, CHLOROPLASTIC"/>
    <property type="match status" value="1"/>
</dbReference>
<comment type="subcellular location">
    <subcellularLocation>
        <location evidence="1">Membrane</location>
        <topology evidence="1">Multi-pass membrane protein</topology>
    </subcellularLocation>
</comment>
<evidence type="ECO:0000313" key="6">
    <source>
        <dbReference type="EMBL" id="MFD2309787.1"/>
    </source>
</evidence>
<feature type="transmembrane region" description="Helical" evidence="5">
    <location>
        <begin position="37"/>
        <end position="55"/>
    </location>
</feature>
<feature type="transmembrane region" description="Helical" evidence="5">
    <location>
        <begin position="153"/>
        <end position="173"/>
    </location>
</feature>
<feature type="transmembrane region" description="Helical" evidence="5">
    <location>
        <begin position="209"/>
        <end position="233"/>
    </location>
</feature>
<dbReference type="InterPro" id="IPR007300">
    <property type="entry name" value="CidB/LrgB"/>
</dbReference>
<reference evidence="7" key="1">
    <citation type="journal article" date="2019" name="Int. J. Syst. Evol. Microbiol.">
        <title>The Global Catalogue of Microorganisms (GCM) 10K type strain sequencing project: providing services to taxonomists for standard genome sequencing and annotation.</title>
        <authorList>
            <consortium name="The Broad Institute Genomics Platform"/>
            <consortium name="The Broad Institute Genome Sequencing Center for Infectious Disease"/>
            <person name="Wu L."/>
            <person name="Ma J."/>
        </authorList>
    </citation>
    <scope>NUCLEOTIDE SEQUENCE [LARGE SCALE GENOMIC DNA]</scope>
    <source>
        <strain evidence="7">KCTC 12848</strain>
    </source>
</reference>
<protein>
    <submittedName>
        <fullName evidence="6">LrgB family protein</fullName>
    </submittedName>
</protein>
<accession>A0ABW5E928</accession>
<gene>
    <name evidence="6" type="ORF">ACFSKX_05095</name>
</gene>
<dbReference type="PANTHER" id="PTHR30249">
    <property type="entry name" value="PUTATIVE SEROTONIN TRANSPORTER"/>
    <property type="match status" value="1"/>
</dbReference>
<dbReference type="RefSeq" id="WP_265720479.1">
    <property type="nucleotide sequence ID" value="NZ_JAPIVK010000003.1"/>
</dbReference>
<evidence type="ECO:0000256" key="5">
    <source>
        <dbReference type="SAM" id="Phobius"/>
    </source>
</evidence>
<feature type="transmembrane region" description="Helical" evidence="5">
    <location>
        <begin position="67"/>
        <end position="84"/>
    </location>
</feature>
<evidence type="ECO:0000256" key="1">
    <source>
        <dbReference type="ARBA" id="ARBA00004141"/>
    </source>
</evidence>
<evidence type="ECO:0000256" key="4">
    <source>
        <dbReference type="ARBA" id="ARBA00023136"/>
    </source>
</evidence>
<feature type="transmembrane region" description="Helical" evidence="5">
    <location>
        <begin position="96"/>
        <end position="120"/>
    </location>
</feature>
<evidence type="ECO:0000256" key="3">
    <source>
        <dbReference type="ARBA" id="ARBA00022989"/>
    </source>
</evidence>
<comment type="caution">
    <text evidence="6">The sequence shown here is derived from an EMBL/GenBank/DDBJ whole genome shotgun (WGS) entry which is preliminary data.</text>
</comment>
<name>A0ABW5E928_9GAMM</name>
<keyword evidence="2 5" id="KW-0812">Transmembrane</keyword>